<evidence type="ECO:0000256" key="4">
    <source>
        <dbReference type="ARBA" id="ARBA00022692"/>
    </source>
</evidence>
<sequence>MQETLGILLYAPWIYVIVAASILLDVFVPLLPSGALVVTAATVAAGAAADVAGLPGPGSADPRLPHLLVLVLCATSASIVGDLLAYRLALRGGRRFDSAIARSRRLSAAHKRLESALVRGGGPLVVLARFAPAGRAVVSLGAGVAQRRTRDFLPWSALAAVVWTGYSVGIGYLGGQLLGASWFSTGLSMVALIAAGGVAVRLLRRAPAKGSAATSTAAPTV</sequence>
<reference evidence="10" key="1">
    <citation type="submission" date="2023-07" db="EMBL/GenBank/DDBJ databases">
        <title>30 novel species of actinomycetes from the DSMZ collection.</title>
        <authorList>
            <person name="Nouioui I."/>
        </authorList>
    </citation>
    <scope>NUCLEOTIDE SEQUENCE [LARGE SCALE GENOMIC DNA]</scope>
    <source>
        <strain evidence="10">DSM 41886</strain>
    </source>
</reference>
<evidence type="ECO:0000256" key="3">
    <source>
        <dbReference type="ARBA" id="ARBA00022475"/>
    </source>
</evidence>
<name>A0ABU2S469_9ACTN</name>
<keyword evidence="3 7" id="KW-1003">Cell membrane</keyword>
<feature type="transmembrane region" description="Helical" evidence="7">
    <location>
        <begin position="35"/>
        <end position="54"/>
    </location>
</feature>
<dbReference type="RefSeq" id="WP_311618022.1">
    <property type="nucleotide sequence ID" value="NZ_JAVREV010000007.1"/>
</dbReference>
<evidence type="ECO:0000256" key="2">
    <source>
        <dbReference type="ARBA" id="ARBA00010792"/>
    </source>
</evidence>
<proteinExistence type="inferred from homology"/>
<dbReference type="Pfam" id="PF09335">
    <property type="entry name" value="VTT_dom"/>
    <property type="match status" value="1"/>
</dbReference>
<evidence type="ECO:0000313" key="9">
    <source>
        <dbReference type="EMBL" id="MDT0443707.1"/>
    </source>
</evidence>
<organism evidence="9 10">
    <name type="scientific">Streptomyces johnsoniae</name>
    <dbReference type="NCBI Taxonomy" id="3075532"/>
    <lineage>
        <taxon>Bacteria</taxon>
        <taxon>Bacillati</taxon>
        <taxon>Actinomycetota</taxon>
        <taxon>Actinomycetes</taxon>
        <taxon>Kitasatosporales</taxon>
        <taxon>Streptomycetaceae</taxon>
        <taxon>Streptomyces</taxon>
    </lineage>
</organism>
<feature type="transmembrane region" description="Helical" evidence="7">
    <location>
        <begin position="180"/>
        <end position="203"/>
    </location>
</feature>
<feature type="transmembrane region" description="Helical" evidence="7">
    <location>
        <begin position="66"/>
        <end position="86"/>
    </location>
</feature>
<comment type="caution">
    <text evidence="9">The sequence shown here is derived from an EMBL/GenBank/DDBJ whole genome shotgun (WGS) entry which is preliminary data.</text>
</comment>
<accession>A0ABU2S469</accession>
<keyword evidence="5 7" id="KW-1133">Transmembrane helix</keyword>
<dbReference type="InterPro" id="IPR032816">
    <property type="entry name" value="VTT_dom"/>
</dbReference>
<evidence type="ECO:0000256" key="7">
    <source>
        <dbReference type="RuleBase" id="RU367016"/>
    </source>
</evidence>
<dbReference type="PANTHER" id="PTHR30353">
    <property type="entry name" value="INNER MEMBRANE PROTEIN DEDA-RELATED"/>
    <property type="match status" value="1"/>
</dbReference>
<evidence type="ECO:0000313" key="10">
    <source>
        <dbReference type="Proteomes" id="UP001183615"/>
    </source>
</evidence>
<dbReference type="InterPro" id="IPR032818">
    <property type="entry name" value="DedA-like"/>
</dbReference>
<evidence type="ECO:0000256" key="1">
    <source>
        <dbReference type="ARBA" id="ARBA00004651"/>
    </source>
</evidence>
<dbReference type="EMBL" id="JAVREV010000007">
    <property type="protein sequence ID" value="MDT0443707.1"/>
    <property type="molecule type" value="Genomic_DNA"/>
</dbReference>
<evidence type="ECO:0000259" key="8">
    <source>
        <dbReference type="Pfam" id="PF09335"/>
    </source>
</evidence>
<feature type="domain" description="VTT" evidence="8">
    <location>
        <begin position="66"/>
        <end position="172"/>
    </location>
</feature>
<feature type="transmembrane region" description="Helical" evidence="7">
    <location>
        <begin position="152"/>
        <end position="174"/>
    </location>
</feature>
<keyword evidence="6 7" id="KW-0472">Membrane</keyword>
<comment type="similarity">
    <text evidence="2 7">Belongs to the DedA family.</text>
</comment>
<comment type="subcellular location">
    <subcellularLocation>
        <location evidence="1 7">Cell membrane</location>
        <topology evidence="1 7">Multi-pass membrane protein</topology>
    </subcellularLocation>
</comment>
<gene>
    <name evidence="9" type="ORF">RM779_14060</name>
</gene>
<keyword evidence="10" id="KW-1185">Reference proteome</keyword>
<dbReference type="PANTHER" id="PTHR30353:SF0">
    <property type="entry name" value="TRANSMEMBRANE PROTEIN"/>
    <property type="match status" value="1"/>
</dbReference>
<dbReference type="Proteomes" id="UP001183615">
    <property type="component" value="Unassembled WGS sequence"/>
</dbReference>
<keyword evidence="4 7" id="KW-0812">Transmembrane</keyword>
<feature type="transmembrane region" description="Helical" evidence="7">
    <location>
        <begin position="6"/>
        <end position="28"/>
    </location>
</feature>
<evidence type="ECO:0000256" key="6">
    <source>
        <dbReference type="ARBA" id="ARBA00023136"/>
    </source>
</evidence>
<protein>
    <submittedName>
        <fullName evidence="9">VTT domain-containing protein</fullName>
    </submittedName>
</protein>
<evidence type="ECO:0000256" key="5">
    <source>
        <dbReference type="ARBA" id="ARBA00022989"/>
    </source>
</evidence>